<gene>
    <name evidence="2" type="ORF">PGLA2088_LOCUS12449</name>
</gene>
<comment type="caution">
    <text evidence="2">The sequence shown here is derived from an EMBL/GenBank/DDBJ whole genome shotgun (WGS) entry which is preliminary data.</text>
</comment>
<proteinExistence type="predicted"/>
<evidence type="ECO:0008006" key="4">
    <source>
        <dbReference type="Google" id="ProtNLM"/>
    </source>
</evidence>
<dbReference type="EMBL" id="CAJNNW010014645">
    <property type="protein sequence ID" value="CAE8656894.1"/>
    <property type="molecule type" value="Genomic_DNA"/>
</dbReference>
<evidence type="ECO:0000313" key="3">
    <source>
        <dbReference type="Proteomes" id="UP000626109"/>
    </source>
</evidence>
<evidence type="ECO:0000313" key="2">
    <source>
        <dbReference type="EMBL" id="CAE8656894.1"/>
    </source>
</evidence>
<accession>A0A813IT21</accession>
<reference evidence="2" key="1">
    <citation type="submission" date="2021-02" db="EMBL/GenBank/DDBJ databases">
        <authorList>
            <person name="Dougan E. K."/>
            <person name="Rhodes N."/>
            <person name="Thang M."/>
            <person name="Chan C."/>
        </authorList>
    </citation>
    <scope>NUCLEOTIDE SEQUENCE</scope>
</reference>
<dbReference type="Proteomes" id="UP000626109">
    <property type="component" value="Unassembled WGS sequence"/>
</dbReference>
<protein>
    <recommendedName>
        <fullName evidence="4">Secreted protein</fullName>
    </recommendedName>
</protein>
<organism evidence="2 3">
    <name type="scientific">Polarella glacialis</name>
    <name type="common">Dinoflagellate</name>
    <dbReference type="NCBI Taxonomy" id="89957"/>
    <lineage>
        <taxon>Eukaryota</taxon>
        <taxon>Sar</taxon>
        <taxon>Alveolata</taxon>
        <taxon>Dinophyceae</taxon>
        <taxon>Suessiales</taxon>
        <taxon>Suessiaceae</taxon>
        <taxon>Polarella</taxon>
    </lineage>
</organism>
<sequence>MLLLRLLWVMLLAVAGHLMPRRMQSDINCVCPRIDTWSSSGLKKFRIERRQMIRDLQSPQQMPSAVGSNSAAIAVACRNALRTKWLALAKSLSSFAPLRFTEP</sequence>
<feature type="chain" id="PRO_5033008181" description="Secreted protein" evidence="1">
    <location>
        <begin position="17"/>
        <end position="103"/>
    </location>
</feature>
<name>A0A813IT21_POLGL</name>
<dbReference type="AlphaFoldDB" id="A0A813IT21"/>
<keyword evidence="1" id="KW-0732">Signal</keyword>
<evidence type="ECO:0000256" key="1">
    <source>
        <dbReference type="SAM" id="SignalP"/>
    </source>
</evidence>
<feature type="signal peptide" evidence="1">
    <location>
        <begin position="1"/>
        <end position="16"/>
    </location>
</feature>